<dbReference type="AlphaFoldDB" id="A0A518G4M6"/>
<dbReference type="Proteomes" id="UP000318017">
    <property type="component" value="Chromosome"/>
</dbReference>
<organism evidence="1 2">
    <name type="scientific">Aureliella helgolandensis</name>
    <dbReference type="NCBI Taxonomy" id="2527968"/>
    <lineage>
        <taxon>Bacteria</taxon>
        <taxon>Pseudomonadati</taxon>
        <taxon>Planctomycetota</taxon>
        <taxon>Planctomycetia</taxon>
        <taxon>Pirellulales</taxon>
        <taxon>Pirellulaceae</taxon>
        <taxon>Aureliella</taxon>
    </lineage>
</organism>
<name>A0A518G4M6_9BACT</name>
<dbReference type="Pfam" id="PF26363">
    <property type="entry name" value="Phospholipase-like"/>
    <property type="match status" value="1"/>
</dbReference>
<dbReference type="InterPro" id="IPR029058">
    <property type="entry name" value="AB_hydrolase_fold"/>
</dbReference>
<dbReference type="OrthoDB" id="271797at2"/>
<keyword evidence="2" id="KW-1185">Reference proteome</keyword>
<accession>A0A518G4M6</accession>
<dbReference type="SUPFAM" id="SSF53474">
    <property type="entry name" value="alpha/beta-Hydrolases"/>
    <property type="match status" value="1"/>
</dbReference>
<protein>
    <recommendedName>
        <fullName evidence="3">Lipase (Class 3)</fullName>
    </recommendedName>
</protein>
<evidence type="ECO:0000313" key="2">
    <source>
        <dbReference type="Proteomes" id="UP000318017"/>
    </source>
</evidence>
<gene>
    <name evidence="1" type="ORF">Q31a_18330</name>
</gene>
<dbReference type="KEGG" id="ahel:Q31a_18330"/>
<evidence type="ECO:0000313" key="1">
    <source>
        <dbReference type="EMBL" id="QDV23532.1"/>
    </source>
</evidence>
<dbReference type="RefSeq" id="WP_145076528.1">
    <property type="nucleotide sequence ID" value="NZ_CP036298.1"/>
</dbReference>
<reference evidence="1 2" key="1">
    <citation type="submission" date="2019-02" db="EMBL/GenBank/DDBJ databases">
        <title>Deep-cultivation of Planctomycetes and their phenomic and genomic characterization uncovers novel biology.</title>
        <authorList>
            <person name="Wiegand S."/>
            <person name="Jogler M."/>
            <person name="Boedeker C."/>
            <person name="Pinto D."/>
            <person name="Vollmers J."/>
            <person name="Rivas-Marin E."/>
            <person name="Kohn T."/>
            <person name="Peeters S.H."/>
            <person name="Heuer A."/>
            <person name="Rast P."/>
            <person name="Oberbeckmann S."/>
            <person name="Bunk B."/>
            <person name="Jeske O."/>
            <person name="Meyerdierks A."/>
            <person name="Storesund J.E."/>
            <person name="Kallscheuer N."/>
            <person name="Luecker S."/>
            <person name="Lage O.M."/>
            <person name="Pohl T."/>
            <person name="Merkel B.J."/>
            <person name="Hornburger P."/>
            <person name="Mueller R.-W."/>
            <person name="Bruemmer F."/>
            <person name="Labrenz M."/>
            <person name="Spormann A.M."/>
            <person name="Op den Camp H."/>
            <person name="Overmann J."/>
            <person name="Amann R."/>
            <person name="Jetten M.S.M."/>
            <person name="Mascher T."/>
            <person name="Medema M.H."/>
            <person name="Devos D.P."/>
            <person name="Kaster A.-K."/>
            <person name="Ovreas L."/>
            <person name="Rohde M."/>
            <person name="Galperin M.Y."/>
            <person name="Jogler C."/>
        </authorList>
    </citation>
    <scope>NUCLEOTIDE SEQUENCE [LARGE SCALE GENOMIC DNA]</scope>
    <source>
        <strain evidence="1 2">Q31a</strain>
    </source>
</reference>
<dbReference type="EMBL" id="CP036298">
    <property type="protein sequence ID" value="QDV23532.1"/>
    <property type="molecule type" value="Genomic_DNA"/>
</dbReference>
<sequence>MKLYDGGTSDSSRRVLEGQEISITIELEGSSSIPQTLIIFADLNFNGKLDLGEQVHQRNILNANGVYGVSFHIPDDGPWPGNETPTDPLEVEVDFAGETDSLTLEVVNVPPRLVGRPQIGHEVDSHGDAWTVLQASFLDPGIHDLHTASVTWADGTTANSNVFSQFYTCSNTPAKTVEFRLPRVYGDSLYPLTLTVSDDDQGAVTYPMLEMDVLRNDDDDDESGLSDQFERGFLDDDLLPVDFTPMLTEEMSADDGRFYLSYDLSTIRLWDSPQKNNLVLPYMYYAGGPSDMLTVPTLPYTGQETLYVEGIALHRTPINLTWAPTQQDNSSPFDSCNLNSIQVASLDVMVWGIDLDIDSDNDNGTFFPELDDWEEELESNRFAIGKMLYKDANQFTPLVIQLPTHIPPSEIVIRLEELRKNKPSGTINIWDAPKYNANRRLLGTPDGDLIGDFTLSELNYNPYNGRVVLWLEAIQITTGHDVKIDVDTLHKPDDRIKATIWSTSEIVKATDEVKYMAVNANTFFPALNSMPELRSAAAAEAVYAKGSHPDMSLQYIDQEQVEKWLEDSDLNQSFQALILTYLFNARRDIGSPIFPLGFKAGLYRDYVSGGYIISFAGTDLDTPEDLISNVRQLLTNGEPQYIAAMDLTYYLAQLSPVESSLSISGHSLGGGMASAASLLTGIQARTFNAAGLQPHTIPLIPAYRAAMLNFDRAESLITAYAVNEFVSTERSLPDLLTFLQTHVTALPRAVGRQVSIEGHFNLFESERTQFDEAKLLLRSLPDDLDEWKNQFLTIAAKISIALGKIPLASFKMFRSHQFDAIYYGILHTDPNWNVYDHDAPR</sequence>
<proteinExistence type="predicted"/>
<evidence type="ECO:0008006" key="3">
    <source>
        <dbReference type="Google" id="ProtNLM"/>
    </source>
</evidence>